<reference evidence="1" key="1">
    <citation type="journal article" date="2010" name="Science">
        <title>Plasticity of animal genome architecture unmasked by rapid evolution of a pelagic tunicate.</title>
        <authorList>
            <person name="Denoeud F."/>
            <person name="Henriet S."/>
            <person name="Mungpakdee S."/>
            <person name="Aury J.M."/>
            <person name="Da Silva C."/>
            <person name="Brinkmann H."/>
            <person name="Mikhaleva J."/>
            <person name="Olsen L.C."/>
            <person name="Jubin C."/>
            <person name="Canestro C."/>
            <person name="Bouquet J.M."/>
            <person name="Danks G."/>
            <person name="Poulain J."/>
            <person name="Campsteijn C."/>
            <person name="Adamski M."/>
            <person name="Cross I."/>
            <person name="Yadetie F."/>
            <person name="Muffato M."/>
            <person name="Louis A."/>
            <person name="Butcher S."/>
            <person name="Tsagkogeorga G."/>
            <person name="Konrad A."/>
            <person name="Singh S."/>
            <person name="Jensen M.F."/>
            <person name="Cong E.H."/>
            <person name="Eikeseth-Otteraa H."/>
            <person name="Noel B."/>
            <person name="Anthouard V."/>
            <person name="Porcel B.M."/>
            <person name="Kachouri-Lafond R."/>
            <person name="Nishino A."/>
            <person name="Ugolini M."/>
            <person name="Chourrout P."/>
            <person name="Nishida H."/>
            <person name="Aasland R."/>
            <person name="Huzurbazar S."/>
            <person name="Westhof E."/>
            <person name="Delsuc F."/>
            <person name="Lehrach H."/>
            <person name="Reinhardt R."/>
            <person name="Weissenbach J."/>
            <person name="Roy S.W."/>
            <person name="Artiguenave F."/>
            <person name="Postlethwait J.H."/>
            <person name="Manak J.R."/>
            <person name="Thompson E.M."/>
            <person name="Jaillon O."/>
            <person name="Du Pasquier L."/>
            <person name="Boudinot P."/>
            <person name="Liberles D.A."/>
            <person name="Volff J.N."/>
            <person name="Philippe H."/>
            <person name="Lenhard B."/>
            <person name="Roest Crollius H."/>
            <person name="Wincker P."/>
            <person name="Chourrout D."/>
        </authorList>
    </citation>
    <scope>NUCLEOTIDE SEQUENCE [LARGE SCALE GENOMIC DNA]</scope>
</reference>
<proteinExistence type="predicted"/>
<protein>
    <submittedName>
        <fullName evidence="1">Uncharacterized protein</fullName>
    </submittedName>
</protein>
<dbReference type="EMBL" id="FN656873">
    <property type="protein sequence ID" value="CBY42105.1"/>
    <property type="molecule type" value="Genomic_DNA"/>
</dbReference>
<sequence length="99" mass="11243">MKLTRTTAINEEYPIYESIDGDGVSTYMWWMWHDTVGHWVVNKTPGVHGHDLLKSTFGAARCPNEPQNGWEGIEDNVVCGCHVECPDRYRTNIGLESAF</sequence>
<evidence type="ECO:0000313" key="1">
    <source>
        <dbReference type="EMBL" id="CBY42105.1"/>
    </source>
</evidence>
<organism evidence="1">
    <name type="scientific">Oikopleura dioica</name>
    <name type="common">Tunicate</name>
    <dbReference type="NCBI Taxonomy" id="34765"/>
    <lineage>
        <taxon>Eukaryota</taxon>
        <taxon>Metazoa</taxon>
        <taxon>Chordata</taxon>
        <taxon>Tunicata</taxon>
        <taxon>Appendicularia</taxon>
        <taxon>Copelata</taxon>
        <taxon>Oikopleuridae</taxon>
        <taxon>Oikopleura</taxon>
    </lineage>
</organism>
<gene>
    <name evidence="1" type="ORF">GSOID_T00025771001</name>
</gene>
<dbReference type="Proteomes" id="UP000011014">
    <property type="component" value="Unassembled WGS sequence"/>
</dbReference>
<name>E4Z327_OIKDI</name>
<dbReference type="AlphaFoldDB" id="E4Z327"/>
<accession>E4Z327</accession>